<dbReference type="Gene3D" id="3.60.21.10">
    <property type="match status" value="1"/>
</dbReference>
<evidence type="ECO:0000313" key="3">
    <source>
        <dbReference type="Proteomes" id="UP000192815"/>
    </source>
</evidence>
<dbReference type="EMBL" id="MUIO01000021">
    <property type="protein sequence ID" value="ORC60119.1"/>
    <property type="molecule type" value="Genomic_DNA"/>
</dbReference>
<gene>
    <name evidence="2" type="ORF">BZK31_07320</name>
</gene>
<protein>
    <submittedName>
        <fullName evidence="2">Serine/threonine protein phosphatase</fullName>
    </submittedName>
</protein>
<accession>A0A1X0N8N6</accession>
<dbReference type="Pfam" id="PF00149">
    <property type="entry name" value="Metallophos"/>
    <property type="match status" value="1"/>
</dbReference>
<dbReference type="InterPro" id="IPR004843">
    <property type="entry name" value="Calcineurin-like_PHP"/>
</dbReference>
<evidence type="ECO:0000313" key="2">
    <source>
        <dbReference type="EMBL" id="ORC60119.1"/>
    </source>
</evidence>
<dbReference type="SUPFAM" id="SSF56300">
    <property type="entry name" value="Metallo-dependent phosphatases"/>
    <property type="match status" value="1"/>
</dbReference>
<dbReference type="PANTHER" id="PTHR42850">
    <property type="entry name" value="METALLOPHOSPHOESTERASE"/>
    <property type="match status" value="1"/>
</dbReference>
<comment type="caution">
    <text evidence="2">The sequence shown here is derived from an EMBL/GenBank/DDBJ whole genome shotgun (WGS) entry which is preliminary data.</text>
</comment>
<proteinExistence type="predicted"/>
<dbReference type="InterPro" id="IPR050126">
    <property type="entry name" value="Ap4A_hydrolase"/>
</dbReference>
<reference evidence="3" key="1">
    <citation type="submission" date="2017-02" db="EMBL/GenBank/DDBJ databases">
        <title>Pseudomonas floridae sp. nov., a novel pathogenic bacterial species isolated from tomato.</title>
        <authorList>
            <person name="Timilsina S."/>
            <person name="Vallad G.E."/>
            <person name="Jones J.B."/>
        </authorList>
    </citation>
    <scope>NUCLEOTIDE SEQUENCE [LARGE SCALE GENOMIC DNA]</scope>
    <source>
        <strain evidence="3">GEV388</strain>
    </source>
</reference>
<dbReference type="STRING" id="1958950.BZK31_07320"/>
<evidence type="ECO:0000259" key="1">
    <source>
        <dbReference type="Pfam" id="PF00149"/>
    </source>
</evidence>
<dbReference type="OrthoDB" id="5296354at2"/>
<dbReference type="AlphaFoldDB" id="A0A1X0N8N6"/>
<dbReference type="GO" id="GO:0110154">
    <property type="term" value="P:RNA decapping"/>
    <property type="evidence" value="ECO:0007669"/>
    <property type="project" value="TreeGrafter"/>
</dbReference>
<dbReference type="InterPro" id="IPR029052">
    <property type="entry name" value="Metallo-depent_PP-like"/>
</dbReference>
<dbReference type="Proteomes" id="UP000192815">
    <property type="component" value="Unassembled WGS sequence"/>
</dbReference>
<feature type="domain" description="Calcineurin-like phosphoesterase" evidence="1">
    <location>
        <begin position="50"/>
        <end position="171"/>
    </location>
</feature>
<dbReference type="GO" id="GO:0008803">
    <property type="term" value="F:bis(5'-nucleosyl)-tetraphosphatase (symmetrical) activity"/>
    <property type="evidence" value="ECO:0007669"/>
    <property type="project" value="TreeGrafter"/>
</dbReference>
<name>A0A1X0N8N6_9PSED</name>
<dbReference type="PANTHER" id="PTHR42850:SF4">
    <property type="entry name" value="ZINC-DEPENDENT ENDOPOLYPHOSPHATASE"/>
    <property type="match status" value="1"/>
</dbReference>
<dbReference type="GO" id="GO:0005737">
    <property type="term" value="C:cytoplasm"/>
    <property type="evidence" value="ECO:0007669"/>
    <property type="project" value="TreeGrafter"/>
</dbReference>
<sequence>MVCTPGIPAFREPIMMPKASHHSAIHDPTSVSANGYYAKYGANIFGRDFVVGDIHGEFSKLSKLLSSVEFNENSDRLFSVGDLVDRGAESRQVDHWLKKPWFKPVMGNHDYWCVEGGLDTEPAGHRKYGGEWFYSLTSEEQKYIGLALHGLPVAIQVEGRNGERFGIVHAECTCLSWSRFEEALTGELGDSYRNYHATEAMWRRSRHVNQTTIPVAGIDRIYVGHTKVPAVIDLGNVRYIDTGGVFEDGLLTMVEIGGSEAIHSI</sequence>
<dbReference type="GO" id="GO:0016791">
    <property type="term" value="F:phosphatase activity"/>
    <property type="evidence" value="ECO:0007669"/>
    <property type="project" value="TreeGrafter"/>
</dbReference>
<keyword evidence="3" id="KW-1185">Reference proteome</keyword>
<organism evidence="2 3">
    <name type="scientific">Pseudomonas floridensis</name>
    <dbReference type="NCBI Taxonomy" id="1958950"/>
    <lineage>
        <taxon>Bacteria</taxon>
        <taxon>Pseudomonadati</taxon>
        <taxon>Pseudomonadota</taxon>
        <taxon>Gammaproteobacteria</taxon>
        <taxon>Pseudomonadales</taxon>
        <taxon>Pseudomonadaceae</taxon>
        <taxon>Pseudomonas</taxon>
    </lineage>
</organism>